<evidence type="ECO:0000313" key="3">
    <source>
        <dbReference type="Proteomes" id="UP000250079"/>
    </source>
</evidence>
<dbReference type="RefSeq" id="WP_088918475.1">
    <property type="nucleotide sequence ID" value="NZ_CP018632.1"/>
</dbReference>
<keyword evidence="3" id="KW-1185">Reference proteome</keyword>
<protein>
    <submittedName>
        <fullName evidence="2">Uncharacterized protein</fullName>
    </submittedName>
</protein>
<dbReference type="EMBL" id="CP018632">
    <property type="protein sequence ID" value="ASJ73253.1"/>
    <property type="molecule type" value="Genomic_DNA"/>
</dbReference>
<dbReference type="InterPro" id="IPR046150">
    <property type="entry name" value="DUF6152"/>
</dbReference>
<sequence length="388" mass="42262">MTGLASCMLTAGFAHAHHGVNGQFDTSQTIEVSGVVTKVRFVNPHSYVYFDVTGDDGSVDEWRCELTSGSLLKRKGWTVDMFADGVEITIHGAPARKESTACFTQTITFAGGHTIGRQDSLDESGRAIRKSSEQEVPEADIASLDSQSPQLTGNWVSERQERRPRGKNGAPPSFSDGPDGRPERVDSVEARSAVGEKAVPPRPPAGNGGGATQLELTVLGRAAVEGFVREDNPRFHCQATNILVDWWFDQLVNRIEQTGDDIKLTYGFMDIARTIHLDLDEHPEGIVPSIAGHSIGKWKDGVLIVDTVGFAEGYLHVPPNEDGVARNSTELHIVERFTLSEDGTTLTRDYVADDSLYLVGTFSGQDAVKRTDVAYEAYNCEDLTGDTY</sequence>
<name>A0A2Z2NPP4_9GAMM</name>
<feature type="region of interest" description="Disordered" evidence="1">
    <location>
        <begin position="114"/>
        <end position="212"/>
    </location>
</feature>
<dbReference type="Proteomes" id="UP000250079">
    <property type="component" value="Chromosome"/>
</dbReference>
<dbReference type="AlphaFoldDB" id="A0A2Z2NPP4"/>
<accession>A0A2Z2NPP4</accession>
<gene>
    <name evidence="2" type="ORF">IMCC3135_15855</name>
</gene>
<feature type="compositionally biased region" description="Polar residues" evidence="1">
    <location>
        <begin position="144"/>
        <end position="157"/>
    </location>
</feature>
<dbReference type="OrthoDB" id="6896283at2"/>
<feature type="compositionally biased region" description="Basic and acidic residues" evidence="1">
    <location>
        <begin position="178"/>
        <end position="189"/>
    </location>
</feature>
<feature type="compositionally biased region" description="Basic and acidic residues" evidence="1">
    <location>
        <begin position="119"/>
        <end position="133"/>
    </location>
</feature>
<reference evidence="2 3" key="1">
    <citation type="submission" date="2016-12" db="EMBL/GenBank/DDBJ databases">
        <authorList>
            <person name="Song W.-J."/>
            <person name="Kurnit D.M."/>
        </authorList>
    </citation>
    <scope>NUCLEOTIDE SEQUENCE [LARGE SCALE GENOMIC DNA]</scope>
    <source>
        <strain evidence="2 3">IMCC3135</strain>
    </source>
</reference>
<evidence type="ECO:0000256" key="1">
    <source>
        <dbReference type="SAM" id="MobiDB-lite"/>
    </source>
</evidence>
<evidence type="ECO:0000313" key="2">
    <source>
        <dbReference type="EMBL" id="ASJ73253.1"/>
    </source>
</evidence>
<dbReference type="KEGG" id="gai:IMCC3135_15855"/>
<organism evidence="2 3">
    <name type="scientific">Granulosicoccus antarcticus IMCC3135</name>
    <dbReference type="NCBI Taxonomy" id="1192854"/>
    <lineage>
        <taxon>Bacteria</taxon>
        <taxon>Pseudomonadati</taxon>
        <taxon>Pseudomonadota</taxon>
        <taxon>Gammaproteobacteria</taxon>
        <taxon>Chromatiales</taxon>
        <taxon>Granulosicoccaceae</taxon>
        <taxon>Granulosicoccus</taxon>
    </lineage>
</organism>
<dbReference type="Pfam" id="PF19649">
    <property type="entry name" value="DUF6152"/>
    <property type="match status" value="1"/>
</dbReference>
<proteinExistence type="predicted"/>